<name>A0A370DPL9_9GAMM</name>
<feature type="domain" description="Glycosyltransferase 2-like" evidence="2">
    <location>
        <begin position="5"/>
        <end position="113"/>
    </location>
</feature>
<dbReference type="PANTHER" id="PTHR43685">
    <property type="entry name" value="GLYCOSYLTRANSFERASE"/>
    <property type="match status" value="1"/>
</dbReference>
<keyword evidence="1 4" id="KW-0808">Transferase</keyword>
<dbReference type="Pfam" id="PF00535">
    <property type="entry name" value="Glycos_transf_2"/>
    <property type="match status" value="1"/>
</dbReference>
<evidence type="ECO:0000259" key="2">
    <source>
        <dbReference type="Pfam" id="PF00535"/>
    </source>
</evidence>
<dbReference type="InterPro" id="IPR029044">
    <property type="entry name" value="Nucleotide-diphossugar_trans"/>
</dbReference>
<gene>
    <name evidence="4" type="ORF">DIZ78_08095</name>
</gene>
<evidence type="ECO:0000313" key="5">
    <source>
        <dbReference type="Proteomes" id="UP000254771"/>
    </source>
</evidence>
<dbReference type="PANTHER" id="PTHR43685:SF3">
    <property type="entry name" value="SLR2126 PROTEIN"/>
    <property type="match status" value="1"/>
</dbReference>
<accession>A0A370DPL9</accession>
<evidence type="ECO:0000313" key="4">
    <source>
        <dbReference type="EMBL" id="RDH86874.1"/>
    </source>
</evidence>
<dbReference type="EMBL" id="QFXE01000008">
    <property type="protein sequence ID" value="RDH86874.1"/>
    <property type="molecule type" value="Genomic_DNA"/>
</dbReference>
<comment type="caution">
    <text evidence="4">The sequence shown here is derived from an EMBL/GenBank/DDBJ whole genome shotgun (WGS) entry which is preliminary data.</text>
</comment>
<proteinExistence type="predicted"/>
<feature type="domain" description="Galactosyltransferase C-terminal" evidence="3">
    <location>
        <begin position="176"/>
        <end position="220"/>
    </location>
</feature>
<sequence length="279" mass="31394">MPAVSVIVVTYQWPKALERVLASLARQEVPPLEVIVADDGSGPETADVVRSWQSLAPFPVHHVWQADNGFRAAGARNRAAARASGNYFLFLDGDCLAFPDFIARHRMLAESGWFLAGNRVLMNKALSTRVLDGKAEPAGWKLSHWLSARFRGEVNRLLPLLRVGDANWRKRRAGKWQGARSCNLGIWKDDFLRVNGFDESYQGWGHEDADLVVRLMAGGCMRKDGHYAVPVLHLWHREHSRDLEPENVKRLEDALAGRRNPVAERGVRQYLDEGKQIDG</sequence>
<reference evidence="4 5" key="1">
    <citation type="journal article" date="2018" name="ISME J.">
        <title>Endosymbiont genomes yield clues of tubeworm success.</title>
        <authorList>
            <person name="Li Y."/>
            <person name="Liles M.R."/>
            <person name="Halanych K.M."/>
        </authorList>
    </citation>
    <scope>NUCLEOTIDE SEQUENCE [LARGE SCALE GENOMIC DNA]</scope>
    <source>
        <strain evidence="4">A1462</strain>
    </source>
</reference>
<dbReference type="InterPro" id="IPR001173">
    <property type="entry name" value="Glyco_trans_2-like"/>
</dbReference>
<dbReference type="Gene3D" id="3.90.550.10">
    <property type="entry name" value="Spore Coat Polysaccharide Biosynthesis Protein SpsA, Chain A"/>
    <property type="match status" value="1"/>
</dbReference>
<dbReference type="CDD" id="cd06420">
    <property type="entry name" value="GT2_Chondriotin_Pol_N"/>
    <property type="match status" value="1"/>
</dbReference>
<dbReference type="SUPFAM" id="SSF53448">
    <property type="entry name" value="Nucleotide-diphospho-sugar transferases"/>
    <property type="match status" value="1"/>
</dbReference>
<dbReference type="AlphaFoldDB" id="A0A370DPL9"/>
<organism evidence="4 5">
    <name type="scientific">endosymbiont of Escarpia spicata</name>
    <dbReference type="NCBI Taxonomy" id="2200908"/>
    <lineage>
        <taxon>Bacteria</taxon>
        <taxon>Pseudomonadati</taxon>
        <taxon>Pseudomonadota</taxon>
        <taxon>Gammaproteobacteria</taxon>
        <taxon>sulfur-oxidizing symbionts</taxon>
    </lineage>
</organism>
<evidence type="ECO:0000256" key="1">
    <source>
        <dbReference type="ARBA" id="ARBA00022679"/>
    </source>
</evidence>
<protein>
    <submittedName>
        <fullName evidence="4">Glycosyl transferase family 2</fullName>
    </submittedName>
</protein>
<dbReference type="Pfam" id="PF02709">
    <property type="entry name" value="Glyco_transf_7C"/>
    <property type="match status" value="1"/>
</dbReference>
<keyword evidence="5" id="KW-1185">Reference proteome</keyword>
<dbReference type="GO" id="GO:0016740">
    <property type="term" value="F:transferase activity"/>
    <property type="evidence" value="ECO:0007669"/>
    <property type="project" value="UniProtKB-KW"/>
</dbReference>
<dbReference type="InterPro" id="IPR027791">
    <property type="entry name" value="Galactosyl_T_C"/>
</dbReference>
<dbReference type="Proteomes" id="UP000254771">
    <property type="component" value="Unassembled WGS sequence"/>
</dbReference>
<dbReference type="InterPro" id="IPR050834">
    <property type="entry name" value="Glycosyltransf_2"/>
</dbReference>
<evidence type="ECO:0000259" key="3">
    <source>
        <dbReference type="Pfam" id="PF02709"/>
    </source>
</evidence>